<reference evidence="1" key="1">
    <citation type="submission" date="2018-05" db="EMBL/GenBank/DDBJ databases">
        <authorList>
            <person name="Lanie J.A."/>
            <person name="Ng W.-L."/>
            <person name="Kazmierczak K.M."/>
            <person name="Andrzejewski T.M."/>
            <person name="Davidsen T.M."/>
            <person name="Wayne K.J."/>
            <person name="Tettelin H."/>
            <person name="Glass J.I."/>
            <person name="Rusch D."/>
            <person name="Podicherti R."/>
            <person name="Tsui H.-C.T."/>
            <person name="Winkler M.E."/>
        </authorList>
    </citation>
    <scope>NUCLEOTIDE SEQUENCE</scope>
</reference>
<feature type="non-terminal residue" evidence="1">
    <location>
        <position position="170"/>
    </location>
</feature>
<gene>
    <name evidence="1" type="ORF">METZ01_LOCUS445224</name>
</gene>
<sequence>MKIYVILIAMFLLKPLGAQDAYTLETCETDISENVPEFFQKYFHCVTARLSESGNYVNLYYDGTAPYESWYWEQGHPNNIDYVAQEESSFQVQGGFIEAADYVISIPVYPGTGIWEARGLTIDEELVDGDVETSNEEYPMGSVGSSLSGVNMFNPCAAPGDYIEEEQYSF</sequence>
<organism evidence="1">
    <name type="scientific">marine metagenome</name>
    <dbReference type="NCBI Taxonomy" id="408172"/>
    <lineage>
        <taxon>unclassified sequences</taxon>
        <taxon>metagenomes</taxon>
        <taxon>ecological metagenomes</taxon>
    </lineage>
</organism>
<evidence type="ECO:0000313" key="1">
    <source>
        <dbReference type="EMBL" id="SVD92370.1"/>
    </source>
</evidence>
<accession>A0A382ZAR0</accession>
<feature type="non-terminal residue" evidence="1">
    <location>
        <position position="1"/>
    </location>
</feature>
<protein>
    <submittedName>
        <fullName evidence="1">Uncharacterized protein</fullName>
    </submittedName>
</protein>
<dbReference type="AlphaFoldDB" id="A0A382ZAR0"/>
<dbReference type="EMBL" id="UINC01182258">
    <property type="protein sequence ID" value="SVD92370.1"/>
    <property type="molecule type" value="Genomic_DNA"/>
</dbReference>
<proteinExistence type="predicted"/>
<name>A0A382ZAR0_9ZZZZ</name>